<evidence type="ECO:0000256" key="2">
    <source>
        <dbReference type="ARBA" id="ARBA00022475"/>
    </source>
</evidence>
<dbReference type="Gene3D" id="3.30.450.40">
    <property type="match status" value="1"/>
</dbReference>
<dbReference type="Pfam" id="PF00211">
    <property type="entry name" value="Guanylate_cyc"/>
    <property type="match status" value="1"/>
</dbReference>
<dbReference type="InterPro" id="IPR033479">
    <property type="entry name" value="dCache_1"/>
</dbReference>
<feature type="transmembrane region" description="Helical" evidence="7">
    <location>
        <begin position="18"/>
        <end position="39"/>
    </location>
</feature>
<dbReference type="CDD" id="cd18774">
    <property type="entry name" value="PDC2_HK_sensor"/>
    <property type="match status" value="1"/>
</dbReference>
<evidence type="ECO:0000259" key="8">
    <source>
        <dbReference type="PROSITE" id="PS50125"/>
    </source>
</evidence>
<dbReference type="GO" id="GO:0035556">
    <property type="term" value="P:intracellular signal transduction"/>
    <property type="evidence" value="ECO:0007669"/>
    <property type="project" value="InterPro"/>
</dbReference>
<evidence type="ECO:0000313" key="11">
    <source>
        <dbReference type="Proteomes" id="UP000198992"/>
    </source>
</evidence>
<dbReference type="Pfam" id="PF01590">
    <property type="entry name" value="GAF"/>
    <property type="match status" value="1"/>
</dbReference>
<evidence type="ECO:0000313" key="10">
    <source>
        <dbReference type="EMBL" id="SED70934.1"/>
    </source>
</evidence>
<dbReference type="GO" id="GO:0004016">
    <property type="term" value="F:adenylate cyclase activity"/>
    <property type="evidence" value="ECO:0007669"/>
    <property type="project" value="UniProtKB-ARBA"/>
</dbReference>
<feature type="domain" description="HAMP" evidence="9">
    <location>
        <begin position="306"/>
        <end position="358"/>
    </location>
</feature>
<keyword evidence="5 7" id="KW-0472">Membrane</keyword>
<dbReference type="SMART" id="SM00065">
    <property type="entry name" value="GAF"/>
    <property type="match status" value="1"/>
</dbReference>
<dbReference type="InterPro" id="IPR029787">
    <property type="entry name" value="Nucleotide_cyclase"/>
</dbReference>
<organism evidence="10 11">
    <name type="scientific">Bradyrhizobium erythrophlei</name>
    <dbReference type="NCBI Taxonomy" id="1437360"/>
    <lineage>
        <taxon>Bacteria</taxon>
        <taxon>Pseudomonadati</taxon>
        <taxon>Pseudomonadota</taxon>
        <taxon>Alphaproteobacteria</taxon>
        <taxon>Hyphomicrobiales</taxon>
        <taxon>Nitrobacteraceae</taxon>
        <taxon>Bradyrhizobium</taxon>
    </lineage>
</organism>
<dbReference type="Proteomes" id="UP000198992">
    <property type="component" value="Unassembled WGS sequence"/>
</dbReference>
<dbReference type="PROSITE" id="PS50125">
    <property type="entry name" value="GUANYLATE_CYCLASE_2"/>
    <property type="match status" value="1"/>
</dbReference>
<evidence type="ECO:0000259" key="9">
    <source>
        <dbReference type="PROSITE" id="PS50885"/>
    </source>
</evidence>
<keyword evidence="6" id="KW-0175">Coiled coil</keyword>
<dbReference type="OrthoDB" id="9762462at2"/>
<keyword evidence="4 7" id="KW-1133">Transmembrane helix</keyword>
<proteinExistence type="predicted"/>
<dbReference type="InterPro" id="IPR029016">
    <property type="entry name" value="GAF-like_dom_sf"/>
</dbReference>
<dbReference type="SUPFAM" id="SSF55781">
    <property type="entry name" value="GAF domain-like"/>
    <property type="match status" value="1"/>
</dbReference>
<gene>
    <name evidence="10" type="ORF">SAMN05444164_5544</name>
</gene>
<dbReference type="SMART" id="SM00304">
    <property type="entry name" value="HAMP"/>
    <property type="match status" value="1"/>
</dbReference>
<dbReference type="Gene3D" id="3.30.450.20">
    <property type="entry name" value="PAS domain"/>
    <property type="match status" value="1"/>
</dbReference>
<sequence length="832" mass="90467">MNGAPDKGKNWFLRGGLFAKYVLALVGLVVFVLAVNGALETWISYRGIRSTLTDAMSEKADATAKRIEQSIADLERQISWVTRASSNTVELRRADYAQLLGQVPAVNQLTLINGQGREVLRLSRQTYTLNSNADFSRDLRFTEAVERGTAYAPAYFRDERPYMSIGEQHSGFNAGVTVAEIDLRFLNDYFGDSQVGRTAYAYLVDAKGRVLASSSKGPEIGKDLAALPQVAAVLSPSGRRIASGRDVDGNAVLTTATAAPDLGWHVFVEQPTAQALSPIRDQLVRIALLIALGLVVAIIAGTILARRMLVPITALRTGARRLGDGDFGHRIEVKTADELEELAGQFNSMATQLAETYSGLEGKVKERTRDLAQSINELKVLEEVGRAVASSLDLNAVLPTVAARALEITHADAVLIYGYDATSRSFNLTQSIGIDAEAEGHHRAIDAANSPLAEAATKGEPLAFPDLATRAFSSEVDTGSREENASEQESSADHPLRDVVVGAGFHSVLVVPLVDQQGVLGSLVVLRKAAGDFPASLIGLMKTFAHQAVLAMRNARLFTEVDQKSHALEQANATVREQADRLREQTEELTDWNKSLEARVETQLTEIERIRKLERFLAPQVAQLIASSDGHEGLLDSHRREVTVVFCDLRGFTAFTEATEPEEAMNVLREYHAALGKLIFKYEGTLDRYAGDGVMILFNAPIQLADHTLRAVKMAVEMRDTIGALTEKWRNRGHSLGFGMGIALGYATLGQVGFEQRLEYAAIGSVTNLASRLCGEAKANQIVVSRRVYGMVEPHVEGRAIDDLVLKGFNHPILAAEILRWKGEPSAEAAAE</sequence>
<evidence type="ECO:0000256" key="1">
    <source>
        <dbReference type="ARBA" id="ARBA00004651"/>
    </source>
</evidence>
<dbReference type="AlphaFoldDB" id="A0A1H5CWS1"/>
<feature type="domain" description="Guanylate cyclase" evidence="8">
    <location>
        <begin position="643"/>
        <end position="774"/>
    </location>
</feature>
<comment type="subcellular location">
    <subcellularLocation>
        <location evidence="1">Cell membrane</location>
        <topology evidence="1">Multi-pass membrane protein</topology>
    </subcellularLocation>
</comment>
<accession>A0A1H5CWS1</accession>
<dbReference type="InterPro" id="IPR050697">
    <property type="entry name" value="Adenylyl/Guanylyl_Cyclase_3/4"/>
</dbReference>
<keyword evidence="3 7" id="KW-0812">Transmembrane</keyword>
<dbReference type="RefSeq" id="WP_092121849.1">
    <property type="nucleotide sequence ID" value="NZ_FNTH01000001.1"/>
</dbReference>
<dbReference type="SUPFAM" id="SSF158472">
    <property type="entry name" value="HAMP domain-like"/>
    <property type="match status" value="1"/>
</dbReference>
<dbReference type="InterPro" id="IPR003660">
    <property type="entry name" value="HAMP_dom"/>
</dbReference>
<evidence type="ECO:0000256" key="5">
    <source>
        <dbReference type="ARBA" id="ARBA00023136"/>
    </source>
</evidence>
<dbReference type="SMART" id="SM00044">
    <property type="entry name" value="CYCc"/>
    <property type="match status" value="1"/>
</dbReference>
<dbReference type="PANTHER" id="PTHR43081">
    <property type="entry name" value="ADENYLATE CYCLASE, TERMINAL-DIFFERENTIATION SPECIFIC-RELATED"/>
    <property type="match status" value="1"/>
</dbReference>
<dbReference type="InterPro" id="IPR001054">
    <property type="entry name" value="A/G_cyclase"/>
</dbReference>
<evidence type="ECO:0000256" key="3">
    <source>
        <dbReference type="ARBA" id="ARBA00022692"/>
    </source>
</evidence>
<dbReference type="Gene3D" id="3.30.70.1230">
    <property type="entry name" value="Nucleotide cyclase"/>
    <property type="match status" value="1"/>
</dbReference>
<dbReference type="PANTHER" id="PTHR43081:SF20">
    <property type="entry name" value="TWO-COMPONENT RESPONSE REGULATOR"/>
    <property type="match status" value="1"/>
</dbReference>
<dbReference type="CDD" id="cd06225">
    <property type="entry name" value="HAMP"/>
    <property type="match status" value="1"/>
</dbReference>
<evidence type="ECO:0000256" key="4">
    <source>
        <dbReference type="ARBA" id="ARBA00022989"/>
    </source>
</evidence>
<dbReference type="Pfam" id="PF00672">
    <property type="entry name" value="HAMP"/>
    <property type="match status" value="1"/>
</dbReference>
<dbReference type="PROSITE" id="PS50885">
    <property type="entry name" value="HAMP"/>
    <property type="match status" value="1"/>
</dbReference>
<reference evidence="10 11" key="1">
    <citation type="submission" date="2016-10" db="EMBL/GenBank/DDBJ databases">
        <authorList>
            <person name="de Groot N.N."/>
        </authorList>
    </citation>
    <scope>NUCLEOTIDE SEQUENCE [LARGE SCALE GENOMIC DNA]</scope>
    <source>
        <strain evidence="10 11">MT12</strain>
    </source>
</reference>
<evidence type="ECO:0000256" key="7">
    <source>
        <dbReference type="SAM" id="Phobius"/>
    </source>
</evidence>
<keyword evidence="2" id="KW-1003">Cell membrane</keyword>
<feature type="transmembrane region" description="Helical" evidence="7">
    <location>
        <begin position="286"/>
        <end position="305"/>
    </location>
</feature>
<feature type="coiled-coil region" evidence="6">
    <location>
        <begin position="565"/>
        <end position="613"/>
    </location>
</feature>
<dbReference type="CDD" id="cd07302">
    <property type="entry name" value="CHD"/>
    <property type="match status" value="1"/>
</dbReference>
<dbReference type="GO" id="GO:0006171">
    <property type="term" value="P:cAMP biosynthetic process"/>
    <property type="evidence" value="ECO:0007669"/>
    <property type="project" value="TreeGrafter"/>
</dbReference>
<dbReference type="Pfam" id="PF02743">
    <property type="entry name" value="dCache_1"/>
    <property type="match status" value="1"/>
</dbReference>
<dbReference type="Gene3D" id="6.10.340.10">
    <property type="match status" value="1"/>
</dbReference>
<dbReference type="GO" id="GO:0005886">
    <property type="term" value="C:plasma membrane"/>
    <property type="evidence" value="ECO:0007669"/>
    <property type="project" value="UniProtKB-SubCell"/>
</dbReference>
<evidence type="ECO:0000256" key="6">
    <source>
        <dbReference type="SAM" id="Coils"/>
    </source>
</evidence>
<dbReference type="EMBL" id="FNTH01000001">
    <property type="protein sequence ID" value="SED70934.1"/>
    <property type="molecule type" value="Genomic_DNA"/>
</dbReference>
<dbReference type="SUPFAM" id="SSF55073">
    <property type="entry name" value="Nucleotide cyclase"/>
    <property type="match status" value="1"/>
</dbReference>
<protein>
    <submittedName>
        <fullName evidence="10">Adenylate cyclase, class 3</fullName>
    </submittedName>
</protein>
<dbReference type="InterPro" id="IPR003018">
    <property type="entry name" value="GAF"/>
</dbReference>
<name>A0A1H5CWS1_9BRAD</name>